<proteinExistence type="predicted"/>
<dbReference type="AlphaFoldDB" id="A0A917VFN4"/>
<dbReference type="Proteomes" id="UP000645217">
    <property type="component" value="Unassembled WGS sequence"/>
</dbReference>
<dbReference type="NCBIfam" id="TIGR04042">
    <property type="entry name" value="MSMEG_0570_fam"/>
    <property type="match status" value="1"/>
</dbReference>
<evidence type="ECO:0000313" key="2">
    <source>
        <dbReference type="Proteomes" id="UP000645217"/>
    </source>
</evidence>
<sequence length="93" mass="10578">MPEMYFQVRWPDGSRSRCYSPSLVIADFLRPEQSYPVTEFVDLSGRALRIAGERVREKYGFFCTSASQQIAEIEDKAAGFAGEGSVTVERFER</sequence>
<evidence type="ECO:0000313" key="1">
    <source>
        <dbReference type="EMBL" id="GGK73383.1"/>
    </source>
</evidence>
<dbReference type="EMBL" id="BMNT01000006">
    <property type="protein sequence ID" value="GGK73383.1"/>
    <property type="molecule type" value="Genomic_DNA"/>
</dbReference>
<reference evidence="1" key="1">
    <citation type="journal article" date="2014" name="Int. J. Syst. Evol. Microbiol.">
        <title>Complete genome sequence of Corynebacterium casei LMG S-19264T (=DSM 44701T), isolated from a smear-ripened cheese.</title>
        <authorList>
            <consortium name="US DOE Joint Genome Institute (JGI-PGF)"/>
            <person name="Walter F."/>
            <person name="Albersmeier A."/>
            <person name="Kalinowski J."/>
            <person name="Ruckert C."/>
        </authorList>
    </citation>
    <scope>NUCLEOTIDE SEQUENCE</scope>
    <source>
        <strain evidence="1">JCM 13064</strain>
    </source>
</reference>
<protein>
    <recommendedName>
        <fullName evidence="3">NAD/NADP transhydrogenase alpha subunit</fullName>
    </recommendedName>
</protein>
<comment type="caution">
    <text evidence="1">The sequence shown here is derived from an EMBL/GenBank/DDBJ whole genome shotgun (WGS) entry which is preliminary data.</text>
</comment>
<organism evidence="1 2">
    <name type="scientific">Sphaerisporangium melleum</name>
    <dbReference type="NCBI Taxonomy" id="321316"/>
    <lineage>
        <taxon>Bacteria</taxon>
        <taxon>Bacillati</taxon>
        <taxon>Actinomycetota</taxon>
        <taxon>Actinomycetes</taxon>
        <taxon>Streptosporangiales</taxon>
        <taxon>Streptosporangiaceae</taxon>
        <taxon>Sphaerisporangium</taxon>
    </lineage>
</organism>
<name>A0A917VFN4_9ACTN</name>
<reference evidence="1" key="2">
    <citation type="submission" date="2020-09" db="EMBL/GenBank/DDBJ databases">
        <authorList>
            <person name="Sun Q."/>
            <person name="Ohkuma M."/>
        </authorList>
    </citation>
    <scope>NUCLEOTIDE SEQUENCE</scope>
    <source>
        <strain evidence="1">JCM 13064</strain>
    </source>
</reference>
<gene>
    <name evidence="1" type="ORF">GCM10007964_15240</name>
</gene>
<dbReference type="InterPro" id="IPR023846">
    <property type="entry name" value="CHP04042_MSMEG0570"/>
</dbReference>
<evidence type="ECO:0008006" key="3">
    <source>
        <dbReference type="Google" id="ProtNLM"/>
    </source>
</evidence>
<accession>A0A917VFN4</accession>
<keyword evidence="2" id="KW-1185">Reference proteome</keyword>